<dbReference type="Pfam" id="PF09363">
    <property type="entry name" value="XFP_C"/>
    <property type="match status" value="1"/>
</dbReference>
<sequence length="822" mass="91445">MKFEATKEFMNESRTEAAKADPSPLQSHLPATLDTLQVHLLKDYVPEDDLVTLKNFQRVCNYIAAAMIFLCDNVLLENKLTSDHIKPRLLGHWGTCPALALAYSHCNRIISKYNLDMLFVTGPGHGAPAILAALYIEGSLQAYYPQYGHNMQGLHRLITKFSVTGGFPSHVNAEVPGAIHEGGELGYALSVSYGAVLDRPNLIVACVVGDGEAETGPTAASWHCHKFIDPAESGAVIPILNLNGFKISERTVYGCMDRRELSALFSGFGYQVVFVDYRTADDVNRDMAAAMDWCVEIIHEIQDAARAGTPIIKPRWPMIILHTPKGWGCPKTLHGKPLEGTFRAHQVPLKNAKTDAEELGQLENWLKSYHIEDFIDKSNGLPLKGLIEHLPPRVKRMGQKTDANNDFQPLCVPDWNDFSIDRGILESATSIVGKYLDRVLQANPKTLRLFSPDELASNKLDGVLEHSNRTLQTDAISAWSRGRVTEVLSEHMCQGFMQGYTLTGRTAIFPSYEAFLPIITSMTVQYTKFLKMALETKWHGRVGSLNYVTTSTWARQEHNGFSHQSPRFITTMLSFKPTLTRVYFPPDTNCFLSTIAHCLSSDNGVNLMVSSKNPGPSWLSREEAEEHCVAGASVWKFASTDGGLDPDVVLVGIGNEIMFEVIAAASILAHDLPKLRIRVVNITDLMILADNHPHSMSEIEFNALFTPNRHVHFNYHGYVMDLQSLLFSRIDASRVSMEGYCEEGTTTTPFNMMIANRTSRYHVAMAAVAGATCNPEVAMNCHKLISNYKHRLTQIKHYIYENGVDPEGTFDIPDNLTKGQVI</sequence>
<dbReference type="Pfam" id="PF03894">
    <property type="entry name" value="XFP"/>
    <property type="match status" value="1"/>
</dbReference>
<evidence type="ECO:0000259" key="7">
    <source>
        <dbReference type="Pfam" id="PF09364"/>
    </source>
</evidence>
<dbReference type="RefSeq" id="XP_002173441.1">
    <property type="nucleotide sequence ID" value="XM_002173405.2"/>
</dbReference>
<dbReference type="JaponicusDB" id="SJAG_02230"/>
<dbReference type="AlphaFoldDB" id="B6K1W7"/>
<dbReference type="VEuPathDB" id="FungiDB:SJAG_02230"/>
<feature type="domain" description="Xylulose 5-phosphate/Fructose 6-phosphate phosphoketolase C-terminal" evidence="6">
    <location>
        <begin position="612"/>
        <end position="812"/>
    </location>
</feature>
<dbReference type="InterPro" id="IPR018969">
    <property type="entry name" value="Xul5P/Fru6P_PKetolase_C"/>
</dbReference>
<evidence type="ECO:0000256" key="1">
    <source>
        <dbReference type="ARBA" id="ARBA00001964"/>
    </source>
</evidence>
<feature type="region of interest" description="Disordered" evidence="5">
    <location>
        <begin position="1"/>
        <end position="25"/>
    </location>
</feature>
<dbReference type="PIRSF" id="PIRSF017245">
    <property type="entry name" value="Phosphoketolase"/>
    <property type="match status" value="1"/>
</dbReference>
<dbReference type="PROSITE" id="PS60002">
    <property type="entry name" value="PHOSPHOKETOLASE_1"/>
    <property type="match status" value="1"/>
</dbReference>
<dbReference type="OMA" id="GCMDDRE"/>
<protein>
    <submittedName>
        <fullName evidence="8">Phosphoketolase</fullName>
    </submittedName>
</protein>
<keyword evidence="4" id="KW-0456">Lyase</keyword>
<dbReference type="PROSITE" id="PS60003">
    <property type="entry name" value="PHOSPHOKETOLASE_2"/>
    <property type="match status" value="1"/>
</dbReference>
<dbReference type="EMBL" id="KE651166">
    <property type="protein sequence ID" value="EEB07148.1"/>
    <property type="molecule type" value="Genomic_DNA"/>
</dbReference>
<evidence type="ECO:0000259" key="6">
    <source>
        <dbReference type="Pfam" id="PF09363"/>
    </source>
</evidence>
<keyword evidence="9" id="KW-1185">Reference proteome</keyword>
<comment type="similarity">
    <text evidence="2">Belongs to the XFP family.</text>
</comment>
<dbReference type="SUPFAM" id="SSF52922">
    <property type="entry name" value="TK C-terminal domain-like"/>
    <property type="match status" value="1"/>
</dbReference>
<evidence type="ECO:0000256" key="2">
    <source>
        <dbReference type="ARBA" id="ARBA00005623"/>
    </source>
</evidence>
<organism evidence="8 9">
    <name type="scientific">Schizosaccharomyces japonicus (strain yFS275 / FY16936)</name>
    <name type="common">Fission yeast</name>
    <dbReference type="NCBI Taxonomy" id="402676"/>
    <lineage>
        <taxon>Eukaryota</taxon>
        <taxon>Fungi</taxon>
        <taxon>Dikarya</taxon>
        <taxon>Ascomycota</taxon>
        <taxon>Taphrinomycotina</taxon>
        <taxon>Schizosaccharomycetes</taxon>
        <taxon>Schizosaccharomycetales</taxon>
        <taxon>Schizosaccharomycetaceae</taxon>
        <taxon>Schizosaccharomyces</taxon>
    </lineage>
</organism>
<comment type="cofactor">
    <cofactor evidence="1">
        <name>thiamine diphosphate</name>
        <dbReference type="ChEBI" id="CHEBI:58937"/>
    </cofactor>
</comment>
<gene>
    <name evidence="8" type="ORF">SJAG_02230</name>
</gene>
<dbReference type="Gene3D" id="3.40.50.920">
    <property type="match status" value="1"/>
</dbReference>
<dbReference type="STRING" id="402676.B6K1W7"/>
<dbReference type="SUPFAM" id="SSF52518">
    <property type="entry name" value="Thiamin diphosphate-binding fold (THDP-binding)"/>
    <property type="match status" value="2"/>
</dbReference>
<dbReference type="PANTHER" id="PTHR31273">
    <property type="entry name" value="PHOSPHOKETOLASE-RELATED"/>
    <property type="match status" value="1"/>
</dbReference>
<dbReference type="InterPro" id="IPR019790">
    <property type="entry name" value="Xul5P/Fru6P_PKetolase_CS"/>
</dbReference>
<name>B6K1W7_SCHJY</name>
<dbReference type="Proteomes" id="UP000001744">
    <property type="component" value="Unassembled WGS sequence"/>
</dbReference>
<dbReference type="InterPro" id="IPR018970">
    <property type="entry name" value="Xul5P/Fru6P_PKetolase_N"/>
</dbReference>
<dbReference type="GeneID" id="7050204"/>
<feature type="domain" description="Xylulose 5-phosphate/Fructose 6-phosphate phosphoketolase N-terminal" evidence="7">
    <location>
        <begin position="46"/>
        <end position="406"/>
    </location>
</feature>
<evidence type="ECO:0000256" key="3">
    <source>
        <dbReference type="ARBA" id="ARBA00023052"/>
    </source>
</evidence>
<dbReference type="InterPro" id="IPR029061">
    <property type="entry name" value="THDP-binding"/>
</dbReference>
<dbReference type="Pfam" id="PF09364">
    <property type="entry name" value="XFP_N"/>
    <property type="match status" value="1"/>
</dbReference>
<dbReference type="InterPro" id="IPR005593">
    <property type="entry name" value="Xul5P/Fru6P_PKetolase"/>
</dbReference>
<dbReference type="PANTHER" id="PTHR31273:SF1">
    <property type="entry name" value="PHOSPHOKETOLASE-RELATED"/>
    <property type="match status" value="1"/>
</dbReference>
<dbReference type="OrthoDB" id="2532903at2759"/>
<evidence type="ECO:0000256" key="4">
    <source>
        <dbReference type="ARBA" id="ARBA00023239"/>
    </source>
</evidence>
<evidence type="ECO:0000256" key="5">
    <source>
        <dbReference type="SAM" id="MobiDB-lite"/>
    </source>
</evidence>
<dbReference type="GO" id="GO:0016832">
    <property type="term" value="F:aldehyde-lyase activity"/>
    <property type="evidence" value="ECO:0007669"/>
    <property type="project" value="InterPro"/>
</dbReference>
<accession>B6K1W7</accession>
<dbReference type="GO" id="GO:0005975">
    <property type="term" value="P:carbohydrate metabolic process"/>
    <property type="evidence" value="ECO:0007669"/>
    <property type="project" value="InterPro"/>
</dbReference>
<dbReference type="InterPro" id="IPR019789">
    <property type="entry name" value="Xul5P/Fru6P_PKetolase_ThDP_BS"/>
</dbReference>
<reference evidence="8 9" key="1">
    <citation type="journal article" date="2011" name="Science">
        <title>Comparative functional genomics of the fission yeasts.</title>
        <authorList>
            <person name="Rhind N."/>
            <person name="Chen Z."/>
            <person name="Yassour M."/>
            <person name="Thompson D.A."/>
            <person name="Haas B.J."/>
            <person name="Habib N."/>
            <person name="Wapinski I."/>
            <person name="Roy S."/>
            <person name="Lin M.F."/>
            <person name="Heiman D.I."/>
            <person name="Young S.K."/>
            <person name="Furuya K."/>
            <person name="Guo Y."/>
            <person name="Pidoux A."/>
            <person name="Chen H.M."/>
            <person name="Robbertse B."/>
            <person name="Goldberg J.M."/>
            <person name="Aoki K."/>
            <person name="Bayne E.H."/>
            <person name="Berlin A.M."/>
            <person name="Desjardins C.A."/>
            <person name="Dobbs E."/>
            <person name="Dukaj L."/>
            <person name="Fan L."/>
            <person name="FitzGerald M.G."/>
            <person name="French C."/>
            <person name="Gujja S."/>
            <person name="Hansen K."/>
            <person name="Keifenheim D."/>
            <person name="Levin J.Z."/>
            <person name="Mosher R.A."/>
            <person name="Mueller C.A."/>
            <person name="Pfiffner J."/>
            <person name="Priest M."/>
            <person name="Russ C."/>
            <person name="Smialowska A."/>
            <person name="Swoboda P."/>
            <person name="Sykes S.M."/>
            <person name="Vaughn M."/>
            <person name="Vengrova S."/>
            <person name="Yoder R."/>
            <person name="Zeng Q."/>
            <person name="Allshire R."/>
            <person name="Baulcombe D."/>
            <person name="Birren B.W."/>
            <person name="Brown W."/>
            <person name="Ekwall K."/>
            <person name="Kellis M."/>
            <person name="Leatherwood J."/>
            <person name="Levin H."/>
            <person name="Margalit H."/>
            <person name="Martienssen R."/>
            <person name="Nieduszynski C.A."/>
            <person name="Spatafora J.W."/>
            <person name="Friedman N."/>
            <person name="Dalgaard J.Z."/>
            <person name="Baumann P."/>
            <person name="Niki H."/>
            <person name="Regev A."/>
            <person name="Nusbaum C."/>
        </authorList>
    </citation>
    <scope>NUCLEOTIDE SEQUENCE [LARGE SCALE GENOMIC DNA]</scope>
    <source>
        <strain evidence="9">yFS275 / FY16936</strain>
    </source>
</reference>
<dbReference type="InterPro" id="IPR009014">
    <property type="entry name" value="Transketo_C/PFOR_II"/>
</dbReference>
<keyword evidence="3" id="KW-0786">Thiamine pyrophosphate</keyword>
<proteinExistence type="inferred from homology"/>
<dbReference type="eggNOG" id="ENOG502QUUF">
    <property type="taxonomic scope" value="Eukaryota"/>
</dbReference>
<dbReference type="HOGENOM" id="CLU_013954_2_0_1"/>
<feature type="compositionally biased region" description="Basic and acidic residues" evidence="5">
    <location>
        <begin position="1"/>
        <end position="19"/>
    </location>
</feature>
<evidence type="ECO:0000313" key="8">
    <source>
        <dbReference type="EMBL" id="EEB07148.1"/>
    </source>
</evidence>
<evidence type="ECO:0000313" key="9">
    <source>
        <dbReference type="Proteomes" id="UP000001744"/>
    </source>
</evidence>
<dbReference type="Gene3D" id="3.40.50.970">
    <property type="match status" value="2"/>
</dbReference>